<gene>
    <name evidence="2" type="ORF">AVDCRST_MAG57-1707</name>
</gene>
<accession>A0A6J4IB70</accession>
<dbReference type="AlphaFoldDB" id="A0A6J4IB70"/>
<reference evidence="2" key="1">
    <citation type="submission" date="2020-02" db="EMBL/GenBank/DDBJ databases">
        <authorList>
            <person name="Meier V. D."/>
        </authorList>
    </citation>
    <scope>NUCLEOTIDE SEQUENCE</scope>
    <source>
        <strain evidence="2">AVDCRST_MAG57</strain>
    </source>
</reference>
<evidence type="ECO:0000313" key="2">
    <source>
        <dbReference type="EMBL" id="CAA9245275.1"/>
    </source>
</evidence>
<dbReference type="InterPro" id="IPR041581">
    <property type="entry name" value="Glyoxalase_6"/>
</dbReference>
<dbReference type="PANTHER" id="PTHR35908">
    <property type="entry name" value="HYPOTHETICAL FUSION PROTEIN"/>
    <property type="match status" value="1"/>
</dbReference>
<dbReference type="Gene3D" id="3.10.180.10">
    <property type="entry name" value="2,3-Dihydroxybiphenyl 1,2-Dioxygenase, domain 1"/>
    <property type="match status" value="2"/>
</dbReference>
<proteinExistence type="predicted"/>
<dbReference type="EMBL" id="CADCTI010000154">
    <property type="protein sequence ID" value="CAA9245275.1"/>
    <property type="molecule type" value="Genomic_DNA"/>
</dbReference>
<dbReference type="InterPro" id="IPR029068">
    <property type="entry name" value="Glyas_Bleomycin-R_OHBP_Dase"/>
</dbReference>
<dbReference type="PROSITE" id="PS51819">
    <property type="entry name" value="VOC"/>
    <property type="match status" value="2"/>
</dbReference>
<evidence type="ECO:0000259" key="1">
    <source>
        <dbReference type="PROSITE" id="PS51819"/>
    </source>
</evidence>
<dbReference type="SUPFAM" id="SSF54593">
    <property type="entry name" value="Glyoxalase/Bleomycin resistance protein/Dihydroxybiphenyl dioxygenase"/>
    <property type="match status" value="2"/>
</dbReference>
<sequence>MPAVLVALTFDANDPDRLAHFWAGVLGWERDDVSGVPVFLPADDTGFQLRFQATDEPKSGPNQMHFDLTTASPEDQRATVARALELGARHHDVGQLPEEEHVVLADPEGNEFDVIEPGNGFLAECGFIGALASDGSQQVGYFWSQALGWPLVWDQDEETAIRSPRGGPKITWGGPPVNRKRGKNRLHFDLAPAAGSDLWSEVDRLESLGATRIDIGQGDVAWVVMADPDGNEFCLLPSTDRPAQAGEPVTAAS</sequence>
<name>A0A6J4IB70_9ACTN</name>
<feature type="domain" description="VOC" evidence="1">
    <location>
        <begin position="124"/>
        <end position="238"/>
    </location>
</feature>
<protein>
    <recommendedName>
        <fullName evidence="1">VOC domain-containing protein</fullName>
    </recommendedName>
</protein>
<feature type="domain" description="VOC" evidence="1">
    <location>
        <begin position="4"/>
        <end position="117"/>
    </location>
</feature>
<organism evidence="2">
    <name type="scientific">uncultured Blastococcus sp</name>
    <dbReference type="NCBI Taxonomy" id="217144"/>
    <lineage>
        <taxon>Bacteria</taxon>
        <taxon>Bacillati</taxon>
        <taxon>Actinomycetota</taxon>
        <taxon>Actinomycetes</taxon>
        <taxon>Geodermatophilales</taxon>
        <taxon>Geodermatophilaceae</taxon>
        <taxon>Blastococcus</taxon>
        <taxon>environmental samples</taxon>
    </lineage>
</organism>
<dbReference type="Pfam" id="PF18029">
    <property type="entry name" value="Glyoxalase_6"/>
    <property type="match status" value="2"/>
</dbReference>
<dbReference type="InterPro" id="IPR037523">
    <property type="entry name" value="VOC_core"/>
</dbReference>
<dbReference type="PANTHER" id="PTHR35908:SF1">
    <property type="entry name" value="CONSERVED PROTEIN"/>
    <property type="match status" value="1"/>
</dbReference>
<dbReference type="CDD" id="cd06587">
    <property type="entry name" value="VOC"/>
    <property type="match status" value="2"/>
</dbReference>